<proteinExistence type="predicted"/>
<dbReference type="OrthoDB" id="10474682at2759"/>
<keyword evidence="2" id="KW-1185">Reference proteome</keyword>
<comment type="caution">
    <text evidence="1">The sequence shown here is derived from an EMBL/GenBank/DDBJ whole genome shotgun (WGS) entry which is preliminary data.</text>
</comment>
<dbReference type="Proteomes" id="UP000499080">
    <property type="component" value="Unassembled WGS sequence"/>
</dbReference>
<dbReference type="AlphaFoldDB" id="A0A4Y2C879"/>
<dbReference type="EMBL" id="BGPR01000153">
    <property type="protein sequence ID" value="GBM00066.1"/>
    <property type="molecule type" value="Genomic_DNA"/>
</dbReference>
<sequence>MKGQCSYWITDGDRPHQDELSSGPVNKVLEKSTALCLFRQSPGHQEKNSIEVDFLRLFVPSFSLRNLFPLRLSLLPVNFSFFLVFSWGDPPPSAVSFGGSSFRRWYTIRSFSLFSPERVDKQRLGDSSTRYHITSLCHILKTVFGNK</sequence>
<name>A0A4Y2C879_ARAVE</name>
<protein>
    <submittedName>
        <fullName evidence="1">Uncharacterized protein</fullName>
    </submittedName>
</protein>
<evidence type="ECO:0000313" key="1">
    <source>
        <dbReference type="EMBL" id="GBM00066.1"/>
    </source>
</evidence>
<organism evidence="1 2">
    <name type="scientific">Araneus ventricosus</name>
    <name type="common">Orbweaver spider</name>
    <name type="synonym">Epeira ventricosa</name>
    <dbReference type="NCBI Taxonomy" id="182803"/>
    <lineage>
        <taxon>Eukaryota</taxon>
        <taxon>Metazoa</taxon>
        <taxon>Ecdysozoa</taxon>
        <taxon>Arthropoda</taxon>
        <taxon>Chelicerata</taxon>
        <taxon>Arachnida</taxon>
        <taxon>Araneae</taxon>
        <taxon>Araneomorphae</taxon>
        <taxon>Entelegynae</taxon>
        <taxon>Araneoidea</taxon>
        <taxon>Araneidae</taxon>
        <taxon>Araneus</taxon>
    </lineage>
</organism>
<reference evidence="1 2" key="1">
    <citation type="journal article" date="2019" name="Sci. Rep.">
        <title>Orb-weaving spider Araneus ventricosus genome elucidates the spidroin gene catalogue.</title>
        <authorList>
            <person name="Kono N."/>
            <person name="Nakamura H."/>
            <person name="Ohtoshi R."/>
            <person name="Moran D.A.P."/>
            <person name="Shinohara A."/>
            <person name="Yoshida Y."/>
            <person name="Fujiwara M."/>
            <person name="Mori M."/>
            <person name="Tomita M."/>
            <person name="Arakawa K."/>
        </authorList>
    </citation>
    <scope>NUCLEOTIDE SEQUENCE [LARGE SCALE GENOMIC DNA]</scope>
</reference>
<accession>A0A4Y2C879</accession>
<gene>
    <name evidence="1" type="ORF">AVEN_214133_1</name>
</gene>
<evidence type="ECO:0000313" key="2">
    <source>
        <dbReference type="Proteomes" id="UP000499080"/>
    </source>
</evidence>